<comment type="caution">
    <text evidence="3">The sequence shown here is derived from an EMBL/GenBank/DDBJ whole genome shotgun (WGS) entry which is preliminary data.</text>
</comment>
<sequence>MPSPNFPPHSFGSTPSSADNYYTNAYTNPSSSSSSPSLSTSQRTVVSPSDYTTTPPSQTYLQEPTLHRRYSNDVRLSSGDNRERIAPQSRRYQQHPDHQTTRPRSQSLVANESQLGGPLPVNNTQMRHQHHQQSYQQYPQHSHSQQQHQQQRYHPLSGVRSNQGHEYDSYQQQQHQTYQQQQGYDQRVQYRLSSSSSSSPSAATAASRQHLNTASQYQQQHQHSRENRLRTIAPAPGPGVRSQPTGFPSQQARLQQQQAFQQQQTQQQLSHGNSHRSGVNPNPTPMQNNNMSPSLHPQFRAKAVCRLTCKSCLTDVCMRGMKAILLADSRVELYSTDRPPKGVQLVYDDYRTRNCKCRIRDVACLGCGNTLGYHVTQPCESCLEACNNGHFWMFHSDGVSCTERYIPKTTSLSSSSSSSSSGSRSRSRSKRSISESSSSSSTTSSTVSATTSAASSTQRSSSRRATEDVQEPDLSFRRRTSIHDIQYNSAVNAGPHSTNNATTRQSRYDSIDEIDDEEDDDDCDLEDSEDEDQEDEESEEEKPEVMLWAALHAQEERYLQQMQQQLMIQQQQQQQFQQRARQQQQQQDQVDQQLQQQEPSPLSSATTISPPAVGSRYHSMISTAISNASMMLWDEGRSTSQYEQLCR</sequence>
<feature type="compositionally biased region" description="Polar residues" evidence="2">
    <location>
        <begin position="269"/>
        <end position="279"/>
    </location>
</feature>
<dbReference type="PANTHER" id="PTHR31841">
    <property type="entry name" value="PROTEIN FAM72A-RELATED"/>
    <property type="match status" value="1"/>
</dbReference>
<feature type="region of interest" description="Disordered" evidence="2">
    <location>
        <begin position="582"/>
        <end position="612"/>
    </location>
</feature>
<dbReference type="Proteomes" id="UP000738325">
    <property type="component" value="Unassembled WGS sequence"/>
</dbReference>
<dbReference type="PANTHER" id="PTHR31841:SF1">
    <property type="entry name" value="PROTEIN FAM72A-RELATED"/>
    <property type="match status" value="1"/>
</dbReference>
<evidence type="ECO:0000256" key="2">
    <source>
        <dbReference type="SAM" id="MobiDB-lite"/>
    </source>
</evidence>
<feature type="compositionally biased region" description="Polar residues" evidence="2">
    <location>
        <begin position="42"/>
        <end position="62"/>
    </location>
</feature>
<dbReference type="OrthoDB" id="2526683at2759"/>
<proteinExistence type="inferred from homology"/>
<dbReference type="EMBL" id="JAAAIP010000249">
    <property type="protein sequence ID" value="KAG0321306.1"/>
    <property type="molecule type" value="Genomic_DNA"/>
</dbReference>
<gene>
    <name evidence="3" type="primary">FAM72A_1</name>
    <name evidence="3" type="ORF">BGZ99_003985</name>
</gene>
<feature type="compositionally biased region" description="Low complexity" evidence="2">
    <location>
        <begin position="434"/>
        <end position="460"/>
    </location>
</feature>
<name>A0A9P6RLH8_9FUNG</name>
<feature type="compositionally biased region" description="Acidic residues" evidence="2">
    <location>
        <begin position="511"/>
        <end position="542"/>
    </location>
</feature>
<feature type="region of interest" description="Disordered" evidence="2">
    <location>
        <begin position="1"/>
        <end position="295"/>
    </location>
</feature>
<dbReference type="GO" id="GO:0005829">
    <property type="term" value="C:cytosol"/>
    <property type="evidence" value="ECO:0007669"/>
    <property type="project" value="TreeGrafter"/>
</dbReference>
<organism evidence="3 4">
    <name type="scientific">Dissophora globulifera</name>
    <dbReference type="NCBI Taxonomy" id="979702"/>
    <lineage>
        <taxon>Eukaryota</taxon>
        <taxon>Fungi</taxon>
        <taxon>Fungi incertae sedis</taxon>
        <taxon>Mucoromycota</taxon>
        <taxon>Mortierellomycotina</taxon>
        <taxon>Mortierellomycetes</taxon>
        <taxon>Mortierellales</taxon>
        <taxon>Mortierellaceae</taxon>
        <taxon>Dissophora</taxon>
    </lineage>
</organism>
<feature type="compositionally biased region" description="Polar residues" evidence="2">
    <location>
        <begin position="209"/>
        <end position="221"/>
    </location>
</feature>
<protein>
    <submittedName>
        <fullName evidence="3">Protein fam72a</fullName>
    </submittedName>
</protein>
<feature type="compositionally biased region" description="Low complexity" evidence="2">
    <location>
        <begin position="170"/>
        <end position="207"/>
    </location>
</feature>
<feature type="compositionally biased region" description="Low complexity" evidence="2">
    <location>
        <begin position="20"/>
        <end position="41"/>
    </location>
</feature>
<evidence type="ECO:0000313" key="4">
    <source>
        <dbReference type="Proteomes" id="UP000738325"/>
    </source>
</evidence>
<feature type="compositionally biased region" description="Low complexity" evidence="2">
    <location>
        <begin position="285"/>
        <end position="294"/>
    </location>
</feature>
<feature type="compositionally biased region" description="Low complexity" evidence="2">
    <location>
        <begin position="409"/>
        <end position="424"/>
    </location>
</feature>
<feature type="region of interest" description="Disordered" evidence="2">
    <location>
        <begin position="409"/>
        <end position="544"/>
    </location>
</feature>
<feature type="compositionally biased region" description="Low complexity" evidence="2">
    <location>
        <begin position="132"/>
        <end position="155"/>
    </location>
</feature>
<keyword evidence="4" id="KW-1185">Reference proteome</keyword>
<evidence type="ECO:0000256" key="1">
    <source>
        <dbReference type="ARBA" id="ARBA00006888"/>
    </source>
</evidence>
<reference evidence="3" key="1">
    <citation type="journal article" date="2020" name="Fungal Divers.">
        <title>Resolving the Mortierellaceae phylogeny through synthesis of multi-gene phylogenetics and phylogenomics.</title>
        <authorList>
            <person name="Vandepol N."/>
            <person name="Liber J."/>
            <person name="Desiro A."/>
            <person name="Na H."/>
            <person name="Kennedy M."/>
            <person name="Barry K."/>
            <person name="Grigoriev I.V."/>
            <person name="Miller A.N."/>
            <person name="O'Donnell K."/>
            <person name="Stajich J.E."/>
            <person name="Bonito G."/>
        </authorList>
    </citation>
    <scope>NUCLEOTIDE SEQUENCE</scope>
    <source>
        <strain evidence="3">REB-010B</strain>
    </source>
</reference>
<dbReference type="InterPro" id="IPR026768">
    <property type="entry name" value="YPEH2ZP"/>
</dbReference>
<dbReference type="AlphaFoldDB" id="A0A9P6RLH8"/>
<feature type="compositionally biased region" description="Low complexity" evidence="2">
    <location>
        <begin position="582"/>
        <end position="597"/>
    </location>
</feature>
<feature type="compositionally biased region" description="Low complexity" evidence="2">
    <location>
        <begin position="250"/>
        <end position="268"/>
    </location>
</feature>
<comment type="similarity">
    <text evidence="1">Belongs to the FAM72 family.</text>
</comment>
<accession>A0A9P6RLH8</accession>
<feature type="compositionally biased region" description="Polar residues" evidence="2">
    <location>
        <begin position="486"/>
        <end position="505"/>
    </location>
</feature>
<evidence type="ECO:0000313" key="3">
    <source>
        <dbReference type="EMBL" id="KAG0321306.1"/>
    </source>
</evidence>
<feature type="compositionally biased region" description="Polar residues" evidence="2">
    <location>
        <begin position="598"/>
        <end position="609"/>
    </location>
</feature>
<feature type="compositionally biased region" description="Polar residues" evidence="2">
    <location>
        <begin position="102"/>
        <end position="114"/>
    </location>
</feature>
<dbReference type="Pfam" id="PF14976">
    <property type="entry name" value="YPEH2ZP"/>
    <property type="match status" value="1"/>
</dbReference>